<keyword evidence="7" id="KW-0808">Transferase</keyword>
<accession>Q24GE3</accession>
<dbReference type="OrthoDB" id="266718at2759"/>
<reference evidence="8" key="1">
    <citation type="journal article" date="2006" name="PLoS Biol.">
        <title>Macronuclear genome sequence of the ciliate Tetrahymena thermophila, a model eukaryote.</title>
        <authorList>
            <person name="Eisen J.A."/>
            <person name="Coyne R.S."/>
            <person name="Wu M."/>
            <person name="Wu D."/>
            <person name="Thiagarajan M."/>
            <person name="Wortman J.R."/>
            <person name="Badger J.H."/>
            <person name="Ren Q."/>
            <person name="Amedeo P."/>
            <person name="Jones K.M."/>
            <person name="Tallon L.J."/>
            <person name="Delcher A.L."/>
            <person name="Salzberg S.L."/>
            <person name="Silva J.C."/>
            <person name="Haas B.J."/>
            <person name="Majoros W.H."/>
            <person name="Farzad M."/>
            <person name="Carlton J.M."/>
            <person name="Smith R.K. Jr."/>
            <person name="Garg J."/>
            <person name="Pearlman R.E."/>
            <person name="Karrer K.M."/>
            <person name="Sun L."/>
            <person name="Manning G."/>
            <person name="Elde N.C."/>
            <person name="Turkewitz A.P."/>
            <person name="Asai D.J."/>
            <person name="Wilkes D.E."/>
            <person name="Wang Y."/>
            <person name="Cai H."/>
            <person name="Collins K."/>
            <person name="Stewart B.A."/>
            <person name="Lee S.R."/>
            <person name="Wilamowska K."/>
            <person name="Weinberg Z."/>
            <person name="Ruzzo W.L."/>
            <person name="Wloga D."/>
            <person name="Gaertig J."/>
            <person name="Frankel J."/>
            <person name="Tsao C.-C."/>
            <person name="Gorovsky M.A."/>
            <person name="Keeling P.J."/>
            <person name="Waller R.F."/>
            <person name="Patron N.J."/>
            <person name="Cherry J.M."/>
            <person name="Stover N.A."/>
            <person name="Krieger C.J."/>
            <person name="del Toro C."/>
            <person name="Ryder H.F."/>
            <person name="Williamson S.C."/>
            <person name="Barbeau R.A."/>
            <person name="Hamilton E.P."/>
            <person name="Orias E."/>
        </authorList>
    </citation>
    <scope>NUCLEOTIDE SEQUENCE [LARGE SCALE GENOMIC DNA]</scope>
    <source>
        <strain evidence="8">SB210</strain>
    </source>
</reference>
<gene>
    <name evidence="7" type="ORF">TTHERM_00726480</name>
</gene>
<dbReference type="InterPro" id="IPR017441">
    <property type="entry name" value="Protein_kinase_ATP_BS"/>
</dbReference>
<feature type="region of interest" description="Disordered" evidence="5">
    <location>
        <begin position="344"/>
        <end position="377"/>
    </location>
</feature>
<keyword evidence="7" id="KW-0418">Kinase</keyword>
<dbReference type="InterPro" id="IPR008271">
    <property type="entry name" value="Ser/Thr_kinase_AS"/>
</dbReference>
<dbReference type="InterPro" id="IPR044591">
    <property type="entry name" value="RUK"/>
</dbReference>
<dbReference type="AlphaFoldDB" id="Q24GE3"/>
<dbReference type="InterPro" id="IPR011009">
    <property type="entry name" value="Kinase-like_dom_sf"/>
</dbReference>
<sequence>MNNYHIYEEIGRGKYSVVYKGRKKKSIEYMAVKSLEKSRRNKVLNEVKIFHSLNHPNIMRFYNWYETRNHLWVIFEYCPGGDLQTLIEQDKKLPEQLVKSFSKDLAAGLQYLHSKGIIYCDLKPSNILLNEFGQLKICDFGLSRRIIDMITADEGKETVKKGSPCYMAPELFQDDGVYSFQADFWALGCVMYELATGKPPFVSKSFQDLVDQILNQEVQKVSGFSNEFNDLIEKLLQKNPIKRITWDSLILHPFWSGLQKLQQTDIPQQPHFDQWLANYNKQIGALTSQQQQYQVLQNQQNPSSQTPKNVNVMRLSLNIQKNLKKELSDQYVVVTKDVELNNRNQTINMGGRDDEEDEEQDYENNNGYNIQNAEEDNKRNIDIDSQFHSKQPVDTPIHDARNKNQYNQNQVANAGLSQNLVPVNELFTHLSDNAVKPIIGNKEIEKTATESFKKEQLPFQCFMADEVQQGIESPSIETHFENIFNSLVQAHTDKFNILCYFETIVQNSQVANRLINSAFMNLLLKLLKTVKQTQTKIKIGSILGLLIRHATVIDNELSQQGIPQILIETVKIEKSEKVKRRCMAALGEYLFYGATQMDEDPTNSCWQIQGFVLQFLIKVLKSENEDELVKYYACKTIENITAQSVETGQQFANPETCLAMAGLYLSSTNEGLKQSAMISLQHMTMLNNSLTDVVLNSLGKVQGIKDILRDGSNRVQQALLTITNLQILISETELTQSLLNDLQFIESITHLLDNQSLVVRGKVILTIFLIIKVNTKALVLLAQTKFFTALEKISRDSQTYVQQCFANLKLHLEEMIGIILQVILDEVTRISRGEVANNNNTSAYYQQNQEYSSVVPTLTGNLQYLQVLLQYANCNQLNQSLFQLNYLQTLFQLLNFAKDLQTEVKSVLINLYEVLLTNTKAVHQNSDYFLNNVVPKLLEQLKAQIDQSNKENKNTDMKFNYLKLLNDILSPFFNADTNGSSQINRMHDYFTKAFVNELLVQLLIPSESEQVQMMALKLFNLLVESQPKHYINIIKQNMIIGNIIQQFTLNPSRITLKLIAKVTQCSTLQEISSYKIAQESVKLFTNHIAKQQDSAEDLVDIFLNITTKLVGGLNLDKPILNDQRVDNIYDYLLQAYDIGFSLLNSIDFSLSEKIGMFIIHIIYLYGKQDSHKIFKQDYILSIIQTINQYHMVNTMMRRNTRVLNWIIQLIPQARDLKESIIFALDRLKNTDDSKISVNISEIKIALSK</sequence>
<dbReference type="GeneID" id="7838642"/>
<dbReference type="InterPro" id="IPR000719">
    <property type="entry name" value="Prot_kinase_dom"/>
</dbReference>
<proteinExistence type="predicted"/>
<dbReference type="eggNOG" id="KOG0597">
    <property type="taxonomic scope" value="Eukaryota"/>
</dbReference>
<dbReference type="InterPro" id="IPR056981">
    <property type="entry name" value="HEAT_ULK4_RUNKEL"/>
</dbReference>
<feature type="domain" description="Protein kinase" evidence="6">
    <location>
        <begin position="4"/>
        <end position="255"/>
    </location>
</feature>
<dbReference type="Pfam" id="PF00069">
    <property type="entry name" value="Pkinase"/>
    <property type="match status" value="1"/>
</dbReference>
<evidence type="ECO:0000256" key="1">
    <source>
        <dbReference type="ARBA" id="ARBA00011245"/>
    </source>
</evidence>
<evidence type="ECO:0000259" key="6">
    <source>
        <dbReference type="PROSITE" id="PS50011"/>
    </source>
</evidence>
<dbReference type="SUPFAM" id="SSF48371">
    <property type="entry name" value="ARM repeat"/>
    <property type="match status" value="2"/>
</dbReference>
<dbReference type="RefSeq" id="XP_001027170.2">
    <property type="nucleotide sequence ID" value="XM_001027170.3"/>
</dbReference>
<feature type="binding site" evidence="4">
    <location>
        <position position="33"/>
    </location>
    <ligand>
        <name>ATP</name>
        <dbReference type="ChEBI" id="CHEBI:30616"/>
    </ligand>
</feature>
<dbReference type="SUPFAM" id="SSF56112">
    <property type="entry name" value="Protein kinase-like (PK-like)"/>
    <property type="match status" value="1"/>
</dbReference>
<dbReference type="SMART" id="SM00220">
    <property type="entry name" value="S_TKc"/>
    <property type="match status" value="1"/>
</dbReference>
<evidence type="ECO:0000313" key="7">
    <source>
        <dbReference type="EMBL" id="EAS06928.2"/>
    </source>
</evidence>
<evidence type="ECO:0000256" key="3">
    <source>
        <dbReference type="ARBA" id="ARBA00022840"/>
    </source>
</evidence>
<evidence type="ECO:0000256" key="2">
    <source>
        <dbReference type="ARBA" id="ARBA00022741"/>
    </source>
</evidence>
<evidence type="ECO:0000256" key="5">
    <source>
        <dbReference type="SAM" id="MobiDB-lite"/>
    </source>
</evidence>
<dbReference type="Gene3D" id="1.25.10.10">
    <property type="entry name" value="Leucine-rich Repeat Variant"/>
    <property type="match status" value="1"/>
</dbReference>
<evidence type="ECO:0000256" key="4">
    <source>
        <dbReference type="PROSITE-ProRule" id="PRU10141"/>
    </source>
</evidence>
<dbReference type="InterPro" id="IPR011989">
    <property type="entry name" value="ARM-like"/>
</dbReference>
<dbReference type="GO" id="GO:0005524">
    <property type="term" value="F:ATP binding"/>
    <property type="evidence" value="ECO:0007669"/>
    <property type="project" value="UniProtKB-UniRule"/>
</dbReference>
<dbReference type="FunFam" id="1.10.510.10:FF:000571">
    <property type="entry name" value="Maternal embryonic leucine zipper kinase"/>
    <property type="match status" value="1"/>
</dbReference>
<comment type="subunit">
    <text evidence="1">Monomer.</text>
</comment>
<name>Q24GE3_TETTS</name>
<keyword evidence="3 4" id="KW-0067">ATP-binding</keyword>
<keyword evidence="2 4" id="KW-0547">Nucleotide-binding</keyword>
<dbReference type="PROSITE" id="PS50011">
    <property type="entry name" value="PROTEIN_KINASE_DOM"/>
    <property type="match status" value="1"/>
</dbReference>
<keyword evidence="8" id="KW-1185">Reference proteome</keyword>
<dbReference type="PANTHER" id="PTHR46562:SF1">
    <property type="entry name" value="SERINE_THREONINE-PROTEIN KINASE ULK4"/>
    <property type="match status" value="1"/>
</dbReference>
<dbReference type="CDD" id="cd14010">
    <property type="entry name" value="STKc_ULK4"/>
    <property type="match status" value="1"/>
</dbReference>
<dbReference type="Proteomes" id="UP000009168">
    <property type="component" value="Unassembled WGS sequence"/>
</dbReference>
<evidence type="ECO:0000313" key="8">
    <source>
        <dbReference type="Proteomes" id="UP000009168"/>
    </source>
</evidence>
<feature type="compositionally biased region" description="Acidic residues" evidence="5">
    <location>
        <begin position="353"/>
        <end position="362"/>
    </location>
</feature>
<dbReference type="Pfam" id="PF23606">
    <property type="entry name" value="HEAT_ULK4"/>
    <property type="match status" value="1"/>
</dbReference>
<dbReference type="PROSITE" id="PS00107">
    <property type="entry name" value="PROTEIN_KINASE_ATP"/>
    <property type="match status" value="1"/>
</dbReference>
<organism evidence="7 8">
    <name type="scientific">Tetrahymena thermophila (strain SB210)</name>
    <dbReference type="NCBI Taxonomy" id="312017"/>
    <lineage>
        <taxon>Eukaryota</taxon>
        <taxon>Sar</taxon>
        <taxon>Alveolata</taxon>
        <taxon>Ciliophora</taxon>
        <taxon>Intramacronucleata</taxon>
        <taxon>Oligohymenophorea</taxon>
        <taxon>Hymenostomatida</taxon>
        <taxon>Tetrahymenina</taxon>
        <taxon>Tetrahymenidae</taxon>
        <taxon>Tetrahymena</taxon>
    </lineage>
</organism>
<dbReference type="PROSITE" id="PS00108">
    <property type="entry name" value="PROTEIN_KINASE_ST"/>
    <property type="match status" value="1"/>
</dbReference>
<dbReference type="GO" id="GO:0008017">
    <property type="term" value="F:microtubule binding"/>
    <property type="evidence" value="ECO:0007669"/>
    <property type="project" value="InterPro"/>
</dbReference>
<dbReference type="FunFam" id="3.30.200.20:FF:000042">
    <property type="entry name" value="Aurora kinase A"/>
    <property type="match status" value="1"/>
</dbReference>
<dbReference type="HOGENOM" id="CLU_005837_0_0_1"/>
<protein>
    <submittedName>
        <fullName evidence="7">Serine/Threonine kinase domain protein</fullName>
    </submittedName>
</protein>
<dbReference type="GO" id="GO:0004672">
    <property type="term" value="F:protein kinase activity"/>
    <property type="evidence" value="ECO:0007669"/>
    <property type="project" value="InterPro"/>
</dbReference>
<dbReference type="EMBL" id="GG662257">
    <property type="protein sequence ID" value="EAS06928.2"/>
    <property type="molecule type" value="Genomic_DNA"/>
</dbReference>
<dbReference type="InterPro" id="IPR016024">
    <property type="entry name" value="ARM-type_fold"/>
</dbReference>
<dbReference type="Gene3D" id="1.10.510.10">
    <property type="entry name" value="Transferase(Phosphotransferase) domain 1"/>
    <property type="match status" value="1"/>
</dbReference>
<dbReference type="KEGG" id="tet:TTHERM_00726480"/>
<dbReference type="PANTHER" id="PTHR46562">
    <property type="entry name" value="SERINE/THREONINE-KINASE ULK4-LIKE PROTEIN-RELATED"/>
    <property type="match status" value="1"/>
</dbReference>
<dbReference type="InParanoid" id="Q24GE3"/>